<feature type="region of interest" description="Disordered" evidence="1">
    <location>
        <begin position="89"/>
        <end position="118"/>
    </location>
</feature>
<evidence type="ECO:0000256" key="1">
    <source>
        <dbReference type="SAM" id="MobiDB-lite"/>
    </source>
</evidence>
<reference evidence="2 3" key="1">
    <citation type="submission" date="2019-03" db="EMBL/GenBank/DDBJ databases">
        <title>The complete genome sequence of Swingsia_sp. F3b2 LMG30590(T).</title>
        <authorList>
            <person name="Chua K.-O."/>
            <person name="Chan K.-G."/>
            <person name="See-Too W.-S."/>
        </authorList>
    </citation>
    <scope>NUCLEOTIDE SEQUENCE [LARGE SCALE GENOMIC DNA]</scope>
    <source>
        <strain evidence="2 3">F3b2</strain>
    </source>
</reference>
<protein>
    <submittedName>
        <fullName evidence="2">Uncharacterized protein</fullName>
    </submittedName>
</protein>
<sequence length="118" mass="13601">MAEFYFTERTHVNTLDDHNRLTEDIDLLKDYEPKGLVNLNHEDALELIDVSSLGWSKENGPFPLNMLLYALNQGEARLLEDDYYDIYGDEGYKEEDDYDEDGDESSEPDDGSNLTPED</sequence>
<gene>
    <name evidence="2" type="ORF">E3E12_07810</name>
</gene>
<evidence type="ECO:0000313" key="2">
    <source>
        <dbReference type="EMBL" id="QDH14101.1"/>
    </source>
</evidence>
<dbReference type="AlphaFoldDB" id="A0A4Y6UCI2"/>
<keyword evidence="3" id="KW-1185">Reference proteome</keyword>
<evidence type="ECO:0000313" key="3">
    <source>
        <dbReference type="Proteomes" id="UP000318709"/>
    </source>
</evidence>
<proteinExistence type="predicted"/>
<dbReference type="EMBL" id="CP038231">
    <property type="protein sequence ID" value="QDH14101.1"/>
    <property type="molecule type" value="Genomic_DNA"/>
</dbReference>
<accession>A0A4Y6UCI2</accession>
<dbReference type="KEGG" id="swf:E3E12_07810"/>
<dbReference type="RefSeq" id="WP_141443805.1">
    <property type="nucleotide sequence ID" value="NZ_CP038231.1"/>
</dbReference>
<name>A0A4Y6UCI2_9PROT</name>
<dbReference type="Proteomes" id="UP000318709">
    <property type="component" value="Chromosome"/>
</dbReference>
<organism evidence="2 3">
    <name type="scientific">Formicincola oecophyllae</name>
    <dbReference type="NCBI Taxonomy" id="2558361"/>
    <lineage>
        <taxon>Bacteria</taxon>
        <taxon>Pseudomonadati</taxon>
        <taxon>Pseudomonadota</taxon>
        <taxon>Alphaproteobacteria</taxon>
        <taxon>Acetobacterales</taxon>
        <taxon>Acetobacteraceae</taxon>
        <taxon>Formicincola</taxon>
    </lineage>
</organism>